<dbReference type="Proteomes" id="UP000758155">
    <property type="component" value="Unassembled WGS sequence"/>
</dbReference>
<evidence type="ECO:0000313" key="3">
    <source>
        <dbReference type="Proteomes" id="UP000758155"/>
    </source>
</evidence>
<proteinExistence type="predicted"/>
<dbReference type="EMBL" id="SWKV01000005">
    <property type="protein sequence ID" value="KAF3046073.1"/>
    <property type="molecule type" value="Genomic_DNA"/>
</dbReference>
<sequence>MSRATIDRHVPFFSRMRDWEEEPPTHFQDRLARGFDTSEFETSYSHLSSATYSNPLSIHSGSSMAPMQPLAVLHQSRTSTASNRPPSLLSCTTITGSSVSTSIVDQCGGYPLLAEGADGVLLQPDLEVNCPQYECAFWFLSCDFLSRDECEWKTHCLSHFRGKEPPRSVQCPLCDWHRTCDDGSVAWSQRMQHLSNDHLIFGQTLRTSRPDFHLFQFLWQQRLIGDADLKELKGGNHNLDHPPANFVATNHSLPRRERGNDGQGVQHVSAQRR</sequence>
<organism evidence="2 3">
    <name type="scientific">Didymella heteroderae</name>
    <dbReference type="NCBI Taxonomy" id="1769908"/>
    <lineage>
        <taxon>Eukaryota</taxon>
        <taxon>Fungi</taxon>
        <taxon>Dikarya</taxon>
        <taxon>Ascomycota</taxon>
        <taxon>Pezizomycotina</taxon>
        <taxon>Dothideomycetes</taxon>
        <taxon>Pleosporomycetidae</taxon>
        <taxon>Pleosporales</taxon>
        <taxon>Pleosporineae</taxon>
        <taxon>Didymellaceae</taxon>
        <taxon>Didymella</taxon>
    </lineage>
</organism>
<name>A0A9P4WZU3_9PLEO</name>
<gene>
    <name evidence="2" type="ORF">E8E12_010857</name>
</gene>
<evidence type="ECO:0000313" key="2">
    <source>
        <dbReference type="EMBL" id="KAF3046073.1"/>
    </source>
</evidence>
<accession>A0A9P4WZU3</accession>
<protein>
    <submittedName>
        <fullName evidence="2">Uncharacterized protein</fullName>
    </submittedName>
</protein>
<dbReference type="OrthoDB" id="409136at2759"/>
<keyword evidence="3" id="KW-1185">Reference proteome</keyword>
<comment type="caution">
    <text evidence="2">The sequence shown here is derived from an EMBL/GenBank/DDBJ whole genome shotgun (WGS) entry which is preliminary data.</text>
</comment>
<reference evidence="2" key="1">
    <citation type="submission" date="2019-04" db="EMBL/GenBank/DDBJ databases">
        <title>Sequencing of skin fungus with MAO and IRED activity.</title>
        <authorList>
            <person name="Marsaioli A.J."/>
            <person name="Bonatto J.M.C."/>
            <person name="Reis Junior O."/>
        </authorList>
    </citation>
    <scope>NUCLEOTIDE SEQUENCE</scope>
    <source>
        <strain evidence="2">28M1</strain>
    </source>
</reference>
<evidence type="ECO:0000256" key="1">
    <source>
        <dbReference type="SAM" id="MobiDB-lite"/>
    </source>
</evidence>
<feature type="region of interest" description="Disordered" evidence="1">
    <location>
        <begin position="236"/>
        <end position="273"/>
    </location>
</feature>
<dbReference type="AlphaFoldDB" id="A0A9P4WZU3"/>